<evidence type="ECO:0000313" key="8">
    <source>
        <dbReference type="Proteomes" id="UP001161325"/>
    </source>
</evidence>
<comment type="caution">
    <text evidence="7">The sequence shown here is derived from an EMBL/GenBank/DDBJ whole genome shotgun (WGS) entry which is preliminary data.</text>
</comment>
<evidence type="ECO:0000256" key="5">
    <source>
        <dbReference type="ARBA" id="ARBA00024029"/>
    </source>
</evidence>
<feature type="region of interest" description="Disordered" evidence="6">
    <location>
        <begin position="246"/>
        <end position="265"/>
    </location>
</feature>
<dbReference type="PANTHER" id="PTHR35005">
    <property type="entry name" value="3-DEHYDRO-SCYLLO-INOSOSE HYDROLASE"/>
    <property type="match status" value="1"/>
</dbReference>
<dbReference type="GO" id="GO:0009231">
    <property type="term" value="P:riboflavin biosynthetic process"/>
    <property type="evidence" value="ECO:0007669"/>
    <property type="project" value="TreeGrafter"/>
</dbReference>
<reference evidence="7" key="1">
    <citation type="submission" date="2022-08" db="EMBL/GenBank/DDBJ databases">
        <title>Draft genome sequencing of Roseisolibacter agri AW1220.</title>
        <authorList>
            <person name="Tobiishi Y."/>
            <person name="Tonouchi A."/>
        </authorList>
    </citation>
    <scope>NUCLEOTIDE SEQUENCE</scope>
    <source>
        <strain evidence="7">AW1220</strain>
    </source>
</reference>
<dbReference type="AlphaFoldDB" id="A0AA37VF52"/>
<dbReference type="InterPro" id="IPR024087">
    <property type="entry name" value="Creatininase-like_sf"/>
</dbReference>
<evidence type="ECO:0000313" key="7">
    <source>
        <dbReference type="EMBL" id="GLC26294.1"/>
    </source>
</evidence>
<gene>
    <name evidence="7" type="ORF">rosag_28070</name>
</gene>
<dbReference type="Pfam" id="PF02633">
    <property type="entry name" value="Creatininase"/>
    <property type="match status" value="1"/>
</dbReference>
<dbReference type="InterPro" id="IPR003785">
    <property type="entry name" value="Creatininase/forma_Hydrolase"/>
</dbReference>
<proteinExistence type="inferred from homology"/>
<keyword evidence="2" id="KW-0479">Metal-binding</keyword>
<dbReference type="GO" id="GO:0016811">
    <property type="term" value="F:hydrolase activity, acting on carbon-nitrogen (but not peptide) bonds, in linear amides"/>
    <property type="evidence" value="ECO:0007669"/>
    <property type="project" value="TreeGrafter"/>
</dbReference>
<organism evidence="7 8">
    <name type="scientific">Roseisolibacter agri</name>
    <dbReference type="NCBI Taxonomy" id="2014610"/>
    <lineage>
        <taxon>Bacteria</taxon>
        <taxon>Pseudomonadati</taxon>
        <taxon>Gemmatimonadota</taxon>
        <taxon>Gemmatimonadia</taxon>
        <taxon>Gemmatimonadales</taxon>
        <taxon>Gemmatimonadaceae</taxon>
        <taxon>Roseisolibacter</taxon>
    </lineage>
</organism>
<evidence type="ECO:0000256" key="4">
    <source>
        <dbReference type="ARBA" id="ARBA00022833"/>
    </source>
</evidence>
<comment type="similarity">
    <text evidence="5">Belongs to the creatininase superfamily.</text>
</comment>
<sequence>MWPEDVRALLRADPRLLVPVGACEPHGRHLPLGCDSIIAERLADDLSRLSGVLRAPTVEYGVNAPHGDPAAGSAGVRKKTLHRLLNDLLSSWEGCGVREFVLLTAHAHDPHQEALATVVTGGARVRVVDVFAVDVHDLLHGQDEPMHADEVDTSLLLHLAPELVRVDRAEDYMVERAALRRFRQGRLKDHGGSALTVLGRPTLATEATGRALYHRILGRVATRVLDVPHERVAEYLGAATSEGAVTPTVTLTAGPPDGAPDEARP</sequence>
<keyword evidence="3" id="KW-0378">Hydrolase</keyword>
<dbReference type="Proteomes" id="UP001161325">
    <property type="component" value="Unassembled WGS sequence"/>
</dbReference>
<evidence type="ECO:0008006" key="9">
    <source>
        <dbReference type="Google" id="ProtNLM"/>
    </source>
</evidence>
<protein>
    <recommendedName>
        <fullName evidence="9">Creatinine amidohydrolase</fullName>
    </recommendedName>
</protein>
<keyword evidence="8" id="KW-1185">Reference proteome</keyword>
<dbReference type="GO" id="GO:0046872">
    <property type="term" value="F:metal ion binding"/>
    <property type="evidence" value="ECO:0007669"/>
    <property type="project" value="UniProtKB-KW"/>
</dbReference>
<evidence type="ECO:0000256" key="6">
    <source>
        <dbReference type="SAM" id="MobiDB-lite"/>
    </source>
</evidence>
<dbReference type="SUPFAM" id="SSF102215">
    <property type="entry name" value="Creatininase"/>
    <property type="match status" value="1"/>
</dbReference>
<keyword evidence="4" id="KW-0862">Zinc</keyword>
<evidence type="ECO:0000256" key="3">
    <source>
        <dbReference type="ARBA" id="ARBA00022801"/>
    </source>
</evidence>
<dbReference type="EMBL" id="BRXS01000004">
    <property type="protein sequence ID" value="GLC26294.1"/>
    <property type="molecule type" value="Genomic_DNA"/>
</dbReference>
<comment type="cofactor">
    <cofactor evidence="1">
        <name>Zn(2+)</name>
        <dbReference type="ChEBI" id="CHEBI:29105"/>
    </cofactor>
</comment>
<evidence type="ECO:0000256" key="2">
    <source>
        <dbReference type="ARBA" id="ARBA00022723"/>
    </source>
</evidence>
<accession>A0AA37VF52</accession>
<dbReference type="Gene3D" id="3.40.50.10310">
    <property type="entry name" value="Creatininase"/>
    <property type="match status" value="1"/>
</dbReference>
<name>A0AA37VF52_9BACT</name>
<dbReference type="PANTHER" id="PTHR35005:SF1">
    <property type="entry name" value="2-AMINO-5-FORMYLAMINO-6-RIBOSYLAMINOPYRIMIDIN-4(3H)-ONE 5'-MONOPHOSPHATE DEFORMYLASE"/>
    <property type="match status" value="1"/>
</dbReference>
<evidence type="ECO:0000256" key="1">
    <source>
        <dbReference type="ARBA" id="ARBA00001947"/>
    </source>
</evidence>